<dbReference type="Gene3D" id="3.30.160.100">
    <property type="entry name" value="Ribosome hibernation promotion factor-like"/>
    <property type="match status" value="1"/>
</dbReference>
<sequence length="179" mass="20926">MNITIRGRKINLRDSFKERAEKKLKKFDRFFDSNADAIVTASLERDRFTVEITIKSQGMLYRSEKTAGDLIVALEAVTDSLFQQIVKNKAKLEAKLRDDAFTKPDESYLYDYEEGDSEYKIVRNKRFVVNHMTVDEAILQMNMLGHEFFMFRNGTTDEICVVYRRKDGNYGLLEPNPDR</sequence>
<reference evidence="4 5" key="1">
    <citation type="submission" date="2016-10" db="EMBL/GenBank/DDBJ databases">
        <authorList>
            <person name="de Groot N.N."/>
        </authorList>
    </citation>
    <scope>NUCLEOTIDE SEQUENCE [LARGE SCALE GENOMIC DNA]</scope>
    <source>
        <strain evidence="4 5">CGMCC 1.5012</strain>
    </source>
</reference>
<feature type="domain" description="Sigma 54 modulation/S30EA ribosomal protein C-terminal" evidence="3">
    <location>
        <begin position="117"/>
        <end position="172"/>
    </location>
</feature>
<dbReference type="InterPro" id="IPR038416">
    <property type="entry name" value="Ribosom_S30AE_C_sf"/>
</dbReference>
<dbReference type="InterPro" id="IPR003489">
    <property type="entry name" value="RHF/RaiA"/>
</dbReference>
<keyword evidence="5" id="KW-1185">Reference proteome</keyword>
<dbReference type="Pfam" id="PF16321">
    <property type="entry name" value="Ribosom_S30AE_C"/>
    <property type="match status" value="1"/>
</dbReference>
<dbReference type="STRING" id="258515.SAMN05192585_11562"/>
<dbReference type="RefSeq" id="WP_092640006.1">
    <property type="nucleotide sequence ID" value="NZ_FNID01000015.1"/>
</dbReference>
<comment type="similarity">
    <text evidence="2">Belongs to the HPF/YfiA ribosome-associated protein family. Long HPF subfamily.</text>
</comment>
<organism evidence="4 5">
    <name type="scientific">Acetanaerobacterium elongatum</name>
    <dbReference type="NCBI Taxonomy" id="258515"/>
    <lineage>
        <taxon>Bacteria</taxon>
        <taxon>Bacillati</taxon>
        <taxon>Bacillota</taxon>
        <taxon>Clostridia</taxon>
        <taxon>Eubacteriales</taxon>
        <taxon>Oscillospiraceae</taxon>
        <taxon>Acetanaerobacterium</taxon>
    </lineage>
</organism>
<dbReference type="Gene3D" id="3.30.505.50">
    <property type="entry name" value="Sigma 54 modulation/S30EA ribosomal protein, C-terminal domain"/>
    <property type="match status" value="1"/>
</dbReference>
<dbReference type="EMBL" id="FNID01000015">
    <property type="protein sequence ID" value="SDN29881.1"/>
    <property type="molecule type" value="Genomic_DNA"/>
</dbReference>
<accession>A0A1H0A9F6</accession>
<gene>
    <name evidence="2" type="primary">hpf</name>
    <name evidence="4" type="ORF">SAMN05192585_11562</name>
</gene>
<dbReference type="GO" id="GO:0045900">
    <property type="term" value="P:negative regulation of translational elongation"/>
    <property type="evidence" value="ECO:0007669"/>
    <property type="project" value="TreeGrafter"/>
</dbReference>
<dbReference type="HAMAP" id="MF_00839">
    <property type="entry name" value="HPF"/>
    <property type="match status" value="1"/>
</dbReference>
<comment type="function">
    <text evidence="2">Required for dimerization of active 70S ribosomes into 100S ribosomes in stationary phase; 100S ribosomes are translationally inactive and sometimes present during exponential growth.</text>
</comment>
<dbReference type="InterPro" id="IPR032528">
    <property type="entry name" value="Ribosom_S30AE_C"/>
</dbReference>
<comment type="subunit">
    <text evidence="2">Interacts with 100S ribosomes.</text>
</comment>
<evidence type="ECO:0000256" key="2">
    <source>
        <dbReference type="HAMAP-Rule" id="MF_00839"/>
    </source>
</evidence>
<name>A0A1H0A9F6_9FIRM</name>
<evidence type="ECO:0000256" key="1">
    <source>
        <dbReference type="ARBA" id="ARBA00022845"/>
    </source>
</evidence>
<evidence type="ECO:0000313" key="5">
    <source>
        <dbReference type="Proteomes" id="UP000199182"/>
    </source>
</evidence>
<dbReference type="InterPro" id="IPR050574">
    <property type="entry name" value="HPF/YfiA_ribosome-assoc"/>
</dbReference>
<dbReference type="PANTHER" id="PTHR33231:SF1">
    <property type="entry name" value="30S RIBOSOMAL PROTEIN"/>
    <property type="match status" value="1"/>
</dbReference>
<dbReference type="OrthoDB" id="9794975at2"/>
<dbReference type="SUPFAM" id="SSF69754">
    <property type="entry name" value="Ribosome binding protein Y (YfiA homologue)"/>
    <property type="match status" value="1"/>
</dbReference>
<keyword evidence="2" id="KW-0963">Cytoplasm</keyword>
<dbReference type="InterPro" id="IPR036567">
    <property type="entry name" value="RHF-like"/>
</dbReference>
<protein>
    <recommendedName>
        <fullName evidence="2">Ribosome hibernation promoting factor</fullName>
        <shortName evidence="2">HPF</shortName>
    </recommendedName>
</protein>
<proteinExistence type="inferred from homology"/>
<dbReference type="AlphaFoldDB" id="A0A1H0A9F6"/>
<evidence type="ECO:0000259" key="3">
    <source>
        <dbReference type="Pfam" id="PF16321"/>
    </source>
</evidence>
<dbReference type="NCBIfam" id="TIGR00741">
    <property type="entry name" value="yfiA"/>
    <property type="match status" value="1"/>
</dbReference>
<evidence type="ECO:0000313" key="4">
    <source>
        <dbReference type="EMBL" id="SDN29881.1"/>
    </source>
</evidence>
<dbReference type="Proteomes" id="UP000199182">
    <property type="component" value="Unassembled WGS sequence"/>
</dbReference>
<dbReference type="Pfam" id="PF02482">
    <property type="entry name" value="Ribosomal_S30AE"/>
    <property type="match status" value="1"/>
</dbReference>
<dbReference type="PANTHER" id="PTHR33231">
    <property type="entry name" value="30S RIBOSOMAL PROTEIN"/>
    <property type="match status" value="1"/>
</dbReference>
<comment type="subcellular location">
    <subcellularLocation>
        <location evidence="2">Cytoplasm</location>
    </subcellularLocation>
</comment>
<keyword evidence="1 2" id="KW-0810">Translation regulation</keyword>
<dbReference type="InterPro" id="IPR034694">
    <property type="entry name" value="HPF_long/plastid"/>
</dbReference>
<dbReference type="GO" id="GO:0043024">
    <property type="term" value="F:ribosomal small subunit binding"/>
    <property type="evidence" value="ECO:0007669"/>
    <property type="project" value="TreeGrafter"/>
</dbReference>
<dbReference type="GO" id="GO:0022627">
    <property type="term" value="C:cytosolic small ribosomal subunit"/>
    <property type="evidence" value="ECO:0007669"/>
    <property type="project" value="TreeGrafter"/>
</dbReference>